<dbReference type="PANTHER" id="PTHR48104">
    <property type="entry name" value="METACASPASE-4"/>
    <property type="match status" value="1"/>
</dbReference>
<dbReference type="Proteomes" id="UP000604825">
    <property type="component" value="Unassembled WGS sequence"/>
</dbReference>
<feature type="transmembrane region" description="Helical" evidence="2">
    <location>
        <begin position="23"/>
        <end position="46"/>
    </location>
</feature>
<evidence type="ECO:0000256" key="2">
    <source>
        <dbReference type="SAM" id="Phobius"/>
    </source>
</evidence>
<proteinExistence type="inferred from homology"/>
<dbReference type="Pfam" id="PF00656">
    <property type="entry name" value="Peptidase_C14"/>
    <property type="match status" value="1"/>
</dbReference>
<dbReference type="OrthoDB" id="3223806at2759"/>
<evidence type="ECO:0000259" key="3">
    <source>
        <dbReference type="Pfam" id="PF00656"/>
    </source>
</evidence>
<dbReference type="Gene3D" id="3.40.50.12660">
    <property type="match status" value="2"/>
</dbReference>
<dbReference type="InterPro" id="IPR050452">
    <property type="entry name" value="Metacaspase"/>
</dbReference>
<gene>
    <name evidence="4" type="ORF">NCGR_LOCUS66181</name>
</gene>
<reference evidence="4" key="1">
    <citation type="submission" date="2020-10" db="EMBL/GenBank/DDBJ databases">
        <authorList>
            <person name="Han B."/>
            <person name="Lu T."/>
            <person name="Zhao Q."/>
            <person name="Huang X."/>
            <person name="Zhao Y."/>
        </authorList>
    </citation>
    <scope>NUCLEOTIDE SEQUENCE</scope>
</reference>
<keyword evidence="2" id="KW-1133">Transmembrane helix</keyword>
<protein>
    <recommendedName>
        <fullName evidence="3">Peptidase C14 caspase domain-containing protein</fullName>
    </recommendedName>
</protein>
<comment type="caution">
    <text evidence="4">The sequence shown here is derived from an EMBL/GenBank/DDBJ whole genome shotgun (WGS) entry which is preliminary data.</text>
</comment>
<dbReference type="PANTHER" id="PTHR48104:SF7">
    <property type="entry name" value="METACASPASE-9"/>
    <property type="match status" value="1"/>
</dbReference>
<evidence type="ECO:0000313" key="5">
    <source>
        <dbReference type="Proteomes" id="UP000604825"/>
    </source>
</evidence>
<keyword evidence="5" id="KW-1185">Reference proteome</keyword>
<accession>A0A811SK35</accession>
<comment type="similarity">
    <text evidence="1">Belongs to the peptidase C14B family.</text>
</comment>
<dbReference type="AlphaFoldDB" id="A0A811SK35"/>
<keyword evidence="2" id="KW-0472">Membrane</keyword>
<dbReference type="GO" id="GO:0004197">
    <property type="term" value="F:cysteine-type endopeptidase activity"/>
    <property type="evidence" value="ECO:0007669"/>
    <property type="project" value="InterPro"/>
</dbReference>
<dbReference type="GO" id="GO:0005737">
    <property type="term" value="C:cytoplasm"/>
    <property type="evidence" value="ECO:0007669"/>
    <property type="project" value="TreeGrafter"/>
</dbReference>
<sequence length="543" mass="58568">MAPRLKIATLLLSNNNIHAGNQMVFLLLNLIEAIGIVLTLQAFLAVPSSTNNERMHRLGWITEGEINLLGGSQRKAREESTSTTNEWILMVALDHDNASGVIKSHDCLSLFTRKGGTAHIGLKKGNMGNAWGGLEVWQPGVDAVEDGEELQFDREAYNYIRGFGIGWSCLSFDVVRDQLGLVRSEFPHTFYGVAGTQLKLDRLRRLQRTHSLEGDQAEIDISSHCTRGRGRARARRSTAMEAVKKKMLATLVGCNYASTENELQGCINDVHAMRAVLLDPFGGAPGDVTVLTDDHESGTGVLPTGSQAATAHGTLIPPISGHGGRDDEAIVPCDFNLITDVDFRELVDRVPRGATFTMVSESCYSGGLIDQEEQIGPDAAADPDLHAHAVHAGRFLPYAVVLGHLLSGVGASHHVADHLVALFGDDASSKFRFHRHDHHGGNSSGAAHADEAGILLSRCQKDELSVDVPGDGSKQAHGAFSGALQVVLAAHPAPMSNRELVLDRRQRGARQAQGFEQHPCLYCSDANVDVSFLGQQETKAKSN</sequence>
<organism evidence="4 5">
    <name type="scientific">Miscanthus lutarioriparius</name>
    <dbReference type="NCBI Taxonomy" id="422564"/>
    <lineage>
        <taxon>Eukaryota</taxon>
        <taxon>Viridiplantae</taxon>
        <taxon>Streptophyta</taxon>
        <taxon>Embryophyta</taxon>
        <taxon>Tracheophyta</taxon>
        <taxon>Spermatophyta</taxon>
        <taxon>Magnoliopsida</taxon>
        <taxon>Liliopsida</taxon>
        <taxon>Poales</taxon>
        <taxon>Poaceae</taxon>
        <taxon>PACMAD clade</taxon>
        <taxon>Panicoideae</taxon>
        <taxon>Andropogonodae</taxon>
        <taxon>Andropogoneae</taxon>
        <taxon>Saccharinae</taxon>
        <taxon>Miscanthus</taxon>
    </lineage>
</organism>
<name>A0A811SK35_9POAL</name>
<evidence type="ECO:0000313" key="4">
    <source>
        <dbReference type="EMBL" id="CAD6342083.1"/>
    </source>
</evidence>
<dbReference type="EMBL" id="CAJGYO010000384">
    <property type="protein sequence ID" value="CAD6342083.1"/>
    <property type="molecule type" value="Genomic_DNA"/>
</dbReference>
<dbReference type="InterPro" id="IPR011600">
    <property type="entry name" value="Pept_C14_caspase"/>
</dbReference>
<dbReference type="GO" id="GO:0006508">
    <property type="term" value="P:proteolysis"/>
    <property type="evidence" value="ECO:0007669"/>
    <property type="project" value="InterPro"/>
</dbReference>
<feature type="domain" description="Peptidase C14 caspase" evidence="3">
    <location>
        <begin position="248"/>
        <end position="526"/>
    </location>
</feature>
<keyword evidence="2" id="KW-0812">Transmembrane</keyword>
<evidence type="ECO:0000256" key="1">
    <source>
        <dbReference type="ARBA" id="ARBA00009005"/>
    </source>
</evidence>